<evidence type="ECO:0000256" key="4">
    <source>
        <dbReference type="ARBA" id="ARBA00023001"/>
    </source>
</evidence>
<dbReference type="Pfam" id="PF00150">
    <property type="entry name" value="Cellulase"/>
    <property type="match status" value="1"/>
</dbReference>
<keyword evidence="7" id="KW-0624">Polysaccharide degradation</keyword>
<keyword evidence="6 8" id="KW-0326">Glycosidase</keyword>
<comment type="similarity">
    <text evidence="8">Belongs to the glycosyl hydrolase 5 (cellulase A) family.</text>
</comment>
<dbReference type="GO" id="GO:0030245">
    <property type="term" value="P:cellulose catabolic process"/>
    <property type="evidence" value="ECO:0007669"/>
    <property type="project" value="UniProtKB-KW"/>
</dbReference>
<keyword evidence="12" id="KW-1185">Reference proteome</keyword>
<evidence type="ECO:0000256" key="5">
    <source>
        <dbReference type="ARBA" id="ARBA00023277"/>
    </source>
</evidence>
<evidence type="ECO:0000256" key="1">
    <source>
        <dbReference type="ARBA" id="ARBA00000966"/>
    </source>
</evidence>
<evidence type="ECO:0000256" key="2">
    <source>
        <dbReference type="ARBA" id="ARBA00012601"/>
    </source>
</evidence>
<organism evidence="11 12">
    <name type="scientific">Rhodovastum atsumiense</name>
    <dbReference type="NCBI Taxonomy" id="504468"/>
    <lineage>
        <taxon>Bacteria</taxon>
        <taxon>Pseudomonadati</taxon>
        <taxon>Pseudomonadota</taxon>
        <taxon>Alphaproteobacteria</taxon>
        <taxon>Acetobacterales</taxon>
        <taxon>Acetobacteraceae</taxon>
        <taxon>Rhodovastum</taxon>
    </lineage>
</organism>
<keyword evidence="5" id="KW-0119">Carbohydrate metabolism</keyword>
<dbReference type="PANTHER" id="PTHR35923:SF2">
    <property type="entry name" value="ENDOGLUCANASE"/>
    <property type="match status" value="1"/>
</dbReference>
<evidence type="ECO:0000256" key="3">
    <source>
        <dbReference type="ARBA" id="ARBA00022801"/>
    </source>
</evidence>
<keyword evidence="9" id="KW-0732">Signal</keyword>
<evidence type="ECO:0000313" key="11">
    <source>
        <dbReference type="EMBL" id="KAA5614634.1"/>
    </source>
</evidence>
<dbReference type="EMBL" id="VWPK01000001">
    <property type="protein sequence ID" value="KAA5614634.1"/>
    <property type="molecule type" value="Genomic_DNA"/>
</dbReference>
<dbReference type="AlphaFoldDB" id="A0A5M6J2B1"/>
<reference evidence="11 12" key="1">
    <citation type="submission" date="2019-09" db="EMBL/GenBank/DDBJ databases">
        <title>Genome sequence of Rhodovastum atsumiense, a diverse member of the Acetobacteraceae family of non-sulfur purple photosynthetic bacteria.</title>
        <authorList>
            <person name="Meyer T."/>
            <person name="Kyndt J."/>
        </authorList>
    </citation>
    <scope>NUCLEOTIDE SEQUENCE [LARGE SCALE GENOMIC DNA]</scope>
    <source>
        <strain evidence="11 12">DSM 21279</strain>
    </source>
</reference>
<evidence type="ECO:0000256" key="9">
    <source>
        <dbReference type="SAM" id="SignalP"/>
    </source>
</evidence>
<comment type="catalytic activity">
    <reaction evidence="1">
        <text>Endohydrolysis of (1-&gt;4)-beta-D-glucosidic linkages in cellulose, lichenin and cereal beta-D-glucans.</text>
        <dbReference type="EC" id="3.2.1.4"/>
    </reaction>
</comment>
<keyword evidence="3 8" id="KW-0378">Hydrolase</keyword>
<keyword evidence="4" id="KW-0136">Cellulose degradation</keyword>
<evidence type="ECO:0000256" key="8">
    <source>
        <dbReference type="RuleBase" id="RU361153"/>
    </source>
</evidence>
<feature type="signal peptide" evidence="9">
    <location>
        <begin position="1"/>
        <end position="25"/>
    </location>
</feature>
<dbReference type="Gene3D" id="3.20.20.80">
    <property type="entry name" value="Glycosidases"/>
    <property type="match status" value="1"/>
</dbReference>
<dbReference type="InterPro" id="IPR018087">
    <property type="entry name" value="Glyco_hydro_5_CS"/>
</dbReference>
<dbReference type="PANTHER" id="PTHR35923">
    <property type="entry name" value="MAJOR EXTRACELLULAR ENDOGLUCANASE"/>
    <property type="match status" value="1"/>
</dbReference>
<dbReference type="EC" id="3.2.1.4" evidence="2"/>
<evidence type="ECO:0000256" key="7">
    <source>
        <dbReference type="ARBA" id="ARBA00023326"/>
    </source>
</evidence>
<dbReference type="Proteomes" id="UP000325255">
    <property type="component" value="Unassembled WGS sequence"/>
</dbReference>
<proteinExistence type="inferred from homology"/>
<dbReference type="GO" id="GO:0008810">
    <property type="term" value="F:cellulase activity"/>
    <property type="evidence" value="ECO:0007669"/>
    <property type="project" value="UniProtKB-EC"/>
</dbReference>
<dbReference type="SUPFAM" id="SSF51445">
    <property type="entry name" value="(Trans)glycosidases"/>
    <property type="match status" value="1"/>
</dbReference>
<evidence type="ECO:0000256" key="6">
    <source>
        <dbReference type="ARBA" id="ARBA00023295"/>
    </source>
</evidence>
<evidence type="ECO:0000313" key="12">
    <source>
        <dbReference type="Proteomes" id="UP000325255"/>
    </source>
</evidence>
<dbReference type="RefSeq" id="WP_150038361.1">
    <property type="nucleotide sequence ID" value="NZ_OW485601.1"/>
</dbReference>
<name>A0A5M6J2B1_9PROT</name>
<dbReference type="PROSITE" id="PS00659">
    <property type="entry name" value="GLYCOSYL_HYDROL_F5"/>
    <property type="match status" value="1"/>
</dbReference>
<comment type="caution">
    <text evidence="11">The sequence shown here is derived from an EMBL/GenBank/DDBJ whole genome shotgun (WGS) entry which is preliminary data.</text>
</comment>
<dbReference type="OrthoDB" id="1153097at2"/>
<dbReference type="InterPro" id="IPR001547">
    <property type="entry name" value="Glyco_hydro_5"/>
</dbReference>
<dbReference type="InterPro" id="IPR017853">
    <property type="entry name" value="GH"/>
</dbReference>
<feature type="chain" id="PRO_5024461269" description="cellulase" evidence="9">
    <location>
        <begin position="26"/>
        <end position="430"/>
    </location>
</feature>
<feature type="domain" description="Glycoside hydrolase family 5" evidence="10">
    <location>
        <begin position="76"/>
        <end position="368"/>
    </location>
</feature>
<evidence type="ECO:0000259" key="10">
    <source>
        <dbReference type="Pfam" id="PF00150"/>
    </source>
</evidence>
<sequence length="430" mass="45835">MKTLPALVTAAAILGIAAVLPLPLAAETNIAAQAPAGRGGWLLPPGFLSTRGSQIVDSFGNPVRLACIGWNGTGGPRGNSLHGLWSVSYRTIVDAAKGAGFNCMRIPFSDLDIDAAPANTVELGTIDFSNNSDLRGLTTLEIFQKIVAYAGQIGMKIILDHHSNGSGGQQANGLWFDLGPGSDGTDGAGRRGSVTAERFLKTWVHVAKAFAGNPTVIGFDLKNEPHTEGRPGLPPINWGGGGPTDIHAMYETVGNAIQAVNPDVLIICAGFLDYHRGAPEGDLRYVPSRPVKLRQPNKVVYSVHIYPSEIGGYGVDSGPEAVRRMNTAWGFLVRDNIAPVWIGEMGSSMKNSTSRAWAMTLLDYMNGKYSEQGGPRFVGNQQPIGGSWWLIGSEHDEPNGLQVAWGPAGYRPEQLAVTDQMLFRPRSGKP</sequence>
<protein>
    <recommendedName>
        <fullName evidence="2">cellulase</fullName>
        <ecNumber evidence="2">3.2.1.4</ecNumber>
    </recommendedName>
</protein>
<accession>A0A5M6J2B1</accession>
<gene>
    <name evidence="11" type="ORF">F1189_00450</name>
</gene>